<dbReference type="STRING" id="1552123.EP57_02185"/>
<dbReference type="AlphaFoldDB" id="A0A099WFC3"/>
<comment type="similarity">
    <text evidence="2">Belongs to the CpsC/CapA family.</text>
</comment>
<organism evidence="9 10">
    <name type="scientific">Listeria booriae</name>
    <dbReference type="NCBI Taxonomy" id="1552123"/>
    <lineage>
        <taxon>Bacteria</taxon>
        <taxon>Bacillati</taxon>
        <taxon>Bacillota</taxon>
        <taxon>Bacilli</taxon>
        <taxon>Bacillales</taxon>
        <taxon>Listeriaceae</taxon>
        <taxon>Listeria</taxon>
    </lineage>
</organism>
<evidence type="ECO:0000259" key="8">
    <source>
        <dbReference type="Pfam" id="PF02706"/>
    </source>
</evidence>
<comment type="subcellular location">
    <subcellularLocation>
        <location evidence="1">Cell membrane</location>
        <topology evidence="1">Multi-pass membrane protein</topology>
    </subcellularLocation>
</comment>
<dbReference type="Pfam" id="PF02706">
    <property type="entry name" value="Wzz"/>
    <property type="match status" value="1"/>
</dbReference>
<dbReference type="Proteomes" id="UP000029844">
    <property type="component" value="Unassembled WGS sequence"/>
</dbReference>
<feature type="domain" description="Polysaccharide chain length determinant N-terminal" evidence="8">
    <location>
        <begin position="17"/>
        <end position="106"/>
    </location>
</feature>
<sequence>MSCKYGKLSRDKGEQIDSMDIKLIFQTIKRNSRLIIGLAIIGILAAGAVTFFVIPKGYSATTQILVTQAKETDNAQSSEVQANIQMVNTYSVILKSKQLLKEVAKEYPQYTSNDIEKMMMVTSDSNSQVINLKVRNKDPHVAVDIANTVTNQFVDYTSNLIKSNNVSILSKAYIEDSQKPSSPNHNMHLAIGLLVALFLSFVIIVLKEVFDNTIKTQDEIEELLKLPILGTVNQIEKGNK</sequence>
<dbReference type="InterPro" id="IPR003856">
    <property type="entry name" value="LPS_length_determ_N"/>
</dbReference>
<feature type="transmembrane region" description="Helical" evidence="7">
    <location>
        <begin position="187"/>
        <end position="206"/>
    </location>
</feature>
<evidence type="ECO:0000256" key="5">
    <source>
        <dbReference type="ARBA" id="ARBA00022989"/>
    </source>
</evidence>
<dbReference type="eggNOG" id="COG3944">
    <property type="taxonomic scope" value="Bacteria"/>
</dbReference>
<dbReference type="GO" id="GO:0004713">
    <property type="term" value="F:protein tyrosine kinase activity"/>
    <property type="evidence" value="ECO:0007669"/>
    <property type="project" value="TreeGrafter"/>
</dbReference>
<gene>
    <name evidence="9" type="ORF">EP57_02185</name>
</gene>
<evidence type="ECO:0000256" key="7">
    <source>
        <dbReference type="SAM" id="Phobius"/>
    </source>
</evidence>
<keyword evidence="10" id="KW-1185">Reference proteome</keyword>
<proteinExistence type="inferred from homology"/>
<keyword evidence="6 7" id="KW-0472">Membrane</keyword>
<evidence type="ECO:0000256" key="1">
    <source>
        <dbReference type="ARBA" id="ARBA00004651"/>
    </source>
</evidence>
<dbReference type="PANTHER" id="PTHR32309:SF13">
    <property type="entry name" value="FERRIC ENTEROBACTIN TRANSPORT PROTEIN FEPE"/>
    <property type="match status" value="1"/>
</dbReference>
<dbReference type="GO" id="GO:0005886">
    <property type="term" value="C:plasma membrane"/>
    <property type="evidence" value="ECO:0007669"/>
    <property type="project" value="UniProtKB-SubCell"/>
</dbReference>
<accession>A0A099WFC3</accession>
<evidence type="ECO:0000256" key="6">
    <source>
        <dbReference type="ARBA" id="ARBA00023136"/>
    </source>
</evidence>
<evidence type="ECO:0000256" key="3">
    <source>
        <dbReference type="ARBA" id="ARBA00022475"/>
    </source>
</evidence>
<name>A0A099WFC3_9LIST</name>
<protein>
    <recommendedName>
        <fullName evidence="8">Polysaccharide chain length determinant N-terminal domain-containing protein</fullName>
    </recommendedName>
</protein>
<keyword evidence="5 7" id="KW-1133">Transmembrane helix</keyword>
<comment type="caution">
    <text evidence="9">The sequence shown here is derived from an EMBL/GenBank/DDBJ whole genome shotgun (WGS) entry which is preliminary data.</text>
</comment>
<reference evidence="9 10" key="1">
    <citation type="submission" date="2014-05" db="EMBL/GenBank/DDBJ databases">
        <title>Novel Listeriaceae from food processing environments.</title>
        <authorList>
            <person name="den Bakker H.C."/>
        </authorList>
    </citation>
    <scope>NUCLEOTIDE SEQUENCE [LARGE SCALE GENOMIC DNA]</scope>
    <source>
        <strain evidence="9 10">FSL A5-0281</strain>
    </source>
</reference>
<dbReference type="EMBL" id="JNFA01000004">
    <property type="protein sequence ID" value="KGL43702.1"/>
    <property type="molecule type" value="Genomic_DNA"/>
</dbReference>
<evidence type="ECO:0000256" key="4">
    <source>
        <dbReference type="ARBA" id="ARBA00022692"/>
    </source>
</evidence>
<dbReference type="PANTHER" id="PTHR32309">
    <property type="entry name" value="TYROSINE-PROTEIN KINASE"/>
    <property type="match status" value="1"/>
</dbReference>
<keyword evidence="4 7" id="KW-0812">Transmembrane</keyword>
<evidence type="ECO:0000313" key="9">
    <source>
        <dbReference type="EMBL" id="KGL43702.1"/>
    </source>
</evidence>
<evidence type="ECO:0000256" key="2">
    <source>
        <dbReference type="ARBA" id="ARBA00006683"/>
    </source>
</evidence>
<keyword evidence="3" id="KW-1003">Cell membrane</keyword>
<dbReference type="InterPro" id="IPR050445">
    <property type="entry name" value="Bact_polysacc_biosynth/exp"/>
</dbReference>
<feature type="transmembrane region" description="Helical" evidence="7">
    <location>
        <begin position="34"/>
        <end position="54"/>
    </location>
</feature>
<evidence type="ECO:0000313" key="10">
    <source>
        <dbReference type="Proteomes" id="UP000029844"/>
    </source>
</evidence>